<dbReference type="Gene3D" id="2.30.42.10">
    <property type="match status" value="1"/>
</dbReference>
<name>A0AAD5WL86_PARTN</name>
<sequence length="143" mass="16317">MGQRIVGVNGVLVYPNTPHKEVVAQIKRSPLRTTLLVASESVDRWYKEHNAEFSFDYVEENVSNNKQLSPHSIQISDDDELQPHQQNSQHQSAEDVDHIEVEEVHEVDVSQKQEHGDELEKDRRTHVSVVQSETLPALSENSN</sequence>
<evidence type="ECO:0000256" key="1">
    <source>
        <dbReference type="SAM" id="MobiDB-lite"/>
    </source>
</evidence>
<reference evidence="2" key="1">
    <citation type="submission" date="2021-06" db="EMBL/GenBank/DDBJ databases">
        <title>Parelaphostrongylus tenuis whole genome reference sequence.</title>
        <authorList>
            <person name="Garwood T.J."/>
            <person name="Larsen P.A."/>
            <person name="Fountain-Jones N.M."/>
            <person name="Garbe J.R."/>
            <person name="Macchietto M.G."/>
            <person name="Kania S.A."/>
            <person name="Gerhold R.W."/>
            <person name="Richards J.E."/>
            <person name="Wolf T.M."/>
        </authorList>
    </citation>
    <scope>NUCLEOTIDE SEQUENCE</scope>
    <source>
        <strain evidence="2">MNPRO001-30</strain>
        <tissue evidence="2">Meninges</tissue>
    </source>
</reference>
<gene>
    <name evidence="2" type="ORF">KIN20_036360</name>
</gene>
<feature type="compositionally biased region" description="Polar residues" evidence="1">
    <location>
        <begin position="65"/>
        <end position="75"/>
    </location>
</feature>
<comment type="caution">
    <text evidence="2">The sequence shown here is derived from an EMBL/GenBank/DDBJ whole genome shotgun (WGS) entry which is preliminary data.</text>
</comment>
<protein>
    <submittedName>
        <fullName evidence="2">Uncharacterized protein</fullName>
    </submittedName>
</protein>
<dbReference type="EMBL" id="JAHQIW010007353">
    <property type="protein sequence ID" value="KAJ1373835.1"/>
    <property type="molecule type" value="Genomic_DNA"/>
</dbReference>
<evidence type="ECO:0000313" key="2">
    <source>
        <dbReference type="EMBL" id="KAJ1373835.1"/>
    </source>
</evidence>
<feature type="compositionally biased region" description="Basic and acidic residues" evidence="1">
    <location>
        <begin position="92"/>
        <end position="125"/>
    </location>
</feature>
<accession>A0AAD5WL86</accession>
<dbReference type="Proteomes" id="UP001196413">
    <property type="component" value="Unassembled WGS sequence"/>
</dbReference>
<evidence type="ECO:0000313" key="3">
    <source>
        <dbReference type="Proteomes" id="UP001196413"/>
    </source>
</evidence>
<feature type="compositionally biased region" description="Polar residues" evidence="1">
    <location>
        <begin position="128"/>
        <end position="143"/>
    </location>
</feature>
<dbReference type="InterPro" id="IPR036034">
    <property type="entry name" value="PDZ_sf"/>
</dbReference>
<feature type="region of interest" description="Disordered" evidence="1">
    <location>
        <begin position="65"/>
        <end position="143"/>
    </location>
</feature>
<proteinExistence type="predicted"/>
<dbReference type="AlphaFoldDB" id="A0AAD5WL86"/>
<keyword evidence="3" id="KW-1185">Reference proteome</keyword>
<organism evidence="2 3">
    <name type="scientific">Parelaphostrongylus tenuis</name>
    <name type="common">Meningeal worm</name>
    <dbReference type="NCBI Taxonomy" id="148309"/>
    <lineage>
        <taxon>Eukaryota</taxon>
        <taxon>Metazoa</taxon>
        <taxon>Ecdysozoa</taxon>
        <taxon>Nematoda</taxon>
        <taxon>Chromadorea</taxon>
        <taxon>Rhabditida</taxon>
        <taxon>Rhabditina</taxon>
        <taxon>Rhabditomorpha</taxon>
        <taxon>Strongyloidea</taxon>
        <taxon>Metastrongylidae</taxon>
        <taxon>Parelaphostrongylus</taxon>
    </lineage>
</organism>